<evidence type="ECO:0000256" key="2">
    <source>
        <dbReference type="ARBA" id="ARBA00023015"/>
    </source>
</evidence>
<dbReference type="FunCoup" id="A0A2G5EZQ1">
    <property type="interactions" value="50"/>
</dbReference>
<organism evidence="6 7">
    <name type="scientific">Aquilegia coerulea</name>
    <name type="common">Rocky mountain columbine</name>
    <dbReference type="NCBI Taxonomy" id="218851"/>
    <lineage>
        <taxon>Eukaryota</taxon>
        <taxon>Viridiplantae</taxon>
        <taxon>Streptophyta</taxon>
        <taxon>Embryophyta</taxon>
        <taxon>Tracheophyta</taxon>
        <taxon>Spermatophyta</taxon>
        <taxon>Magnoliopsida</taxon>
        <taxon>Ranunculales</taxon>
        <taxon>Ranunculaceae</taxon>
        <taxon>Thalictroideae</taxon>
        <taxon>Aquilegia</taxon>
    </lineage>
</organism>
<keyword evidence="2" id="KW-0805">Transcription regulation</keyword>
<dbReference type="GO" id="GO:0003677">
    <property type="term" value="F:DNA binding"/>
    <property type="evidence" value="ECO:0007669"/>
    <property type="project" value="UniProtKB-KW"/>
</dbReference>
<dbReference type="Proteomes" id="UP000230069">
    <property type="component" value="Unassembled WGS sequence"/>
</dbReference>
<evidence type="ECO:0000256" key="1">
    <source>
        <dbReference type="ARBA" id="ARBA00004123"/>
    </source>
</evidence>
<comment type="subcellular location">
    <subcellularLocation>
        <location evidence="1">Nucleus</location>
    </subcellularLocation>
</comment>
<dbReference type="InterPro" id="IPR051442">
    <property type="entry name" value="B3_domain"/>
</dbReference>
<protein>
    <recommendedName>
        <fullName evidence="8">TF-B3 domain-containing protein</fullName>
    </recommendedName>
</protein>
<evidence type="ECO:0000256" key="3">
    <source>
        <dbReference type="ARBA" id="ARBA00023125"/>
    </source>
</evidence>
<dbReference type="AlphaFoldDB" id="A0A2G5EZQ1"/>
<keyword evidence="5" id="KW-0539">Nucleus</keyword>
<name>A0A2G5EZQ1_AQUCA</name>
<keyword evidence="4" id="KW-0804">Transcription</keyword>
<sequence length="197" mass="23187">MKKEEEIHDNSMGVTKLRLFGVEIIGFKLMGVNTFTVKKQVNEIKIETEDINGKMKKMKKPTLIKDYFSGISIDHQRSFFTIRKKLKKSDVNHLSRLMLSKKMVYNHITPYLTEEQNREVESGKGTEILVMDLDMKPCYRLILKRSLKANSYIMKSNWIKSFVQRRKLKEGDEIGMFWDPSECCFGFSVLQRKTREC</sequence>
<accession>A0A2G5EZQ1</accession>
<reference evidence="6 7" key="1">
    <citation type="submission" date="2017-09" db="EMBL/GenBank/DDBJ databases">
        <title>WGS assembly of Aquilegia coerulea Goldsmith.</title>
        <authorList>
            <person name="Hodges S."/>
            <person name="Kramer E."/>
            <person name="Nordborg M."/>
            <person name="Tomkins J."/>
            <person name="Borevitz J."/>
            <person name="Derieg N."/>
            <person name="Yan J."/>
            <person name="Mihaltcheva S."/>
            <person name="Hayes R.D."/>
            <person name="Rokhsar D."/>
        </authorList>
    </citation>
    <scope>NUCLEOTIDE SEQUENCE [LARGE SCALE GENOMIC DNA]</scope>
    <source>
        <strain evidence="7">cv. Goldsmith</strain>
    </source>
</reference>
<dbReference type="CDD" id="cd10017">
    <property type="entry name" value="B3_DNA"/>
    <property type="match status" value="1"/>
</dbReference>
<dbReference type="GO" id="GO:0005634">
    <property type="term" value="C:nucleus"/>
    <property type="evidence" value="ECO:0007669"/>
    <property type="project" value="UniProtKB-SubCell"/>
</dbReference>
<dbReference type="InterPro" id="IPR015300">
    <property type="entry name" value="DNA-bd_pseudobarrel_sf"/>
</dbReference>
<evidence type="ECO:0000256" key="4">
    <source>
        <dbReference type="ARBA" id="ARBA00023163"/>
    </source>
</evidence>
<dbReference type="Gene3D" id="2.40.330.10">
    <property type="entry name" value="DNA-binding pseudobarrel domain"/>
    <property type="match status" value="1"/>
</dbReference>
<dbReference type="InParanoid" id="A0A2G5EZQ1"/>
<evidence type="ECO:0008006" key="8">
    <source>
        <dbReference type="Google" id="ProtNLM"/>
    </source>
</evidence>
<dbReference type="SUPFAM" id="SSF101936">
    <property type="entry name" value="DNA-binding pseudobarrel domain"/>
    <property type="match status" value="1"/>
</dbReference>
<dbReference type="InterPro" id="IPR003340">
    <property type="entry name" value="B3_DNA-bd"/>
</dbReference>
<keyword evidence="3" id="KW-0238">DNA-binding</keyword>
<dbReference type="OrthoDB" id="1915967at2759"/>
<keyword evidence="7" id="KW-1185">Reference proteome</keyword>
<dbReference type="PANTHER" id="PTHR34269">
    <property type="entry name" value="TRANSCRIPTION FACTOR B3-DOMAIN FAMILY-RELATED"/>
    <property type="match status" value="1"/>
</dbReference>
<gene>
    <name evidence="6" type="ORF">AQUCO_00300642v1</name>
</gene>
<dbReference type="EMBL" id="KZ305020">
    <property type="protein sequence ID" value="PIA61245.1"/>
    <property type="molecule type" value="Genomic_DNA"/>
</dbReference>
<dbReference type="PANTHER" id="PTHR34269:SF11">
    <property type="entry name" value="B3 DOMAIN PROTEIN"/>
    <property type="match status" value="1"/>
</dbReference>
<evidence type="ECO:0000313" key="7">
    <source>
        <dbReference type="Proteomes" id="UP000230069"/>
    </source>
</evidence>
<evidence type="ECO:0000256" key="5">
    <source>
        <dbReference type="ARBA" id="ARBA00023242"/>
    </source>
</evidence>
<evidence type="ECO:0000313" key="6">
    <source>
        <dbReference type="EMBL" id="PIA61245.1"/>
    </source>
</evidence>
<proteinExistence type="predicted"/>